<dbReference type="PANTHER" id="PTHR34385:SF1">
    <property type="entry name" value="PEPTIDOGLYCAN L-ALANYL-D-GLUTAMATE ENDOPEPTIDASE CWLK"/>
    <property type="match status" value="1"/>
</dbReference>
<comment type="caution">
    <text evidence="3">The sequence shown here is derived from an EMBL/GenBank/DDBJ whole genome shotgun (WGS) entry which is preliminary data.</text>
</comment>
<reference evidence="4" key="1">
    <citation type="journal article" date="2019" name="Int. J. Syst. Evol. Microbiol.">
        <title>The Global Catalogue of Microorganisms (GCM) 10K type strain sequencing project: providing services to taxonomists for standard genome sequencing and annotation.</title>
        <authorList>
            <consortium name="The Broad Institute Genomics Platform"/>
            <consortium name="The Broad Institute Genome Sequencing Center for Infectious Disease"/>
            <person name="Wu L."/>
            <person name="Ma J."/>
        </authorList>
    </citation>
    <scope>NUCLEOTIDE SEQUENCE [LARGE SCALE GENOMIC DNA]</scope>
    <source>
        <strain evidence="4">CCUG 53270</strain>
    </source>
</reference>
<evidence type="ECO:0000259" key="2">
    <source>
        <dbReference type="Pfam" id="PF02557"/>
    </source>
</evidence>
<dbReference type="SUPFAM" id="SSF55166">
    <property type="entry name" value="Hedgehog/DD-peptidase"/>
    <property type="match status" value="1"/>
</dbReference>
<dbReference type="Gene3D" id="3.30.200.180">
    <property type="match status" value="1"/>
</dbReference>
<protein>
    <submittedName>
        <fullName evidence="3">M15 family metallopeptidase</fullName>
    </submittedName>
</protein>
<organism evidence="3 4">
    <name type="scientific">Paenibacillus vulneris</name>
    <dbReference type="NCBI Taxonomy" id="1133364"/>
    <lineage>
        <taxon>Bacteria</taxon>
        <taxon>Bacillati</taxon>
        <taxon>Bacillota</taxon>
        <taxon>Bacilli</taxon>
        <taxon>Bacillales</taxon>
        <taxon>Paenibacillaceae</taxon>
        <taxon>Paenibacillus</taxon>
    </lineage>
</organism>
<evidence type="ECO:0000256" key="1">
    <source>
        <dbReference type="SAM" id="MobiDB-lite"/>
    </source>
</evidence>
<evidence type="ECO:0000313" key="4">
    <source>
        <dbReference type="Proteomes" id="UP001597180"/>
    </source>
</evidence>
<gene>
    <name evidence="3" type="ORF">ACFQ4B_17140</name>
</gene>
<feature type="compositionally biased region" description="Basic and acidic residues" evidence="1">
    <location>
        <begin position="44"/>
        <end position="54"/>
    </location>
</feature>
<dbReference type="PANTHER" id="PTHR34385">
    <property type="entry name" value="D-ALANYL-D-ALANINE CARBOXYPEPTIDASE"/>
    <property type="match status" value="1"/>
</dbReference>
<accession>A0ABW3UPL9</accession>
<proteinExistence type="predicted"/>
<feature type="region of interest" description="Disordered" evidence="1">
    <location>
        <begin position="23"/>
        <end position="57"/>
    </location>
</feature>
<dbReference type="Proteomes" id="UP001597180">
    <property type="component" value="Unassembled WGS sequence"/>
</dbReference>
<dbReference type="InterPro" id="IPR009045">
    <property type="entry name" value="Zn_M74/Hedgehog-like"/>
</dbReference>
<dbReference type="CDD" id="cd14852">
    <property type="entry name" value="LD-carboxypeptidase"/>
    <property type="match status" value="1"/>
</dbReference>
<name>A0ABW3UPL9_9BACL</name>
<sequence length="299" mass="34270">MKKWVFLFVIVALLGYEALQHTRENANGSPGNAEIPVQVSGDASRQRSEGKQADSSKQVTISVAKDQVYKGKLVLVNKKNAVRSEGEQTDIVRLYEHKELIRGFALLDNTIRLSREVAKEFGEMMEAANKDGVNHFMISSGYREEKEQDKLFREMGPDYALPAGYSEHNLGLSLDIGSTQKEMNQAPEGKWLLKEAWKYGFILRYPKDKTAITGIQYEPWHFRYVGMPHSAIMKENNMTLEEYLDYLKEQMTITAHTEGNTYEIRYYPYSKNMKITIPANRRYEITGNNSDGVILTLYL</sequence>
<dbReference type="InterPro" id="IPR052179">
    <property type="entry name" value="DD-CPase-like"/>
</dbReference>
<dbReference type="InterPro" id="IPR058193">
    <property type="entry name" value="VanY/YodJ_core_dom"/>
</dbReference>
<dbReference type="Gene3D" id="3.30.1380.10">
    <property type="match status" value="1"/>
</dbReference>
<dbReference type="Pfam" id="PF02557">
    <property type="entry name" value="VanY"/>
    <property type="match status" value="1"/>
</dbReference>
<keyword evidence="4" id="KW-1185">Reference proteome</keyword>
<feature type="domain" description="D-alanyl-D-alanine carboxypeptidase-like core" evidence="2">
    <location>
        <begin position="111"/>
        <end position="226"/>
    </location>
</feature>
<dbReference type="EMBL" id="JBHTLU010000019">
    <property type="protein sequence ID" value="MFD1221846.1"/>
    <property type="molecule type" value="Genomic_DNA"/>
</dbReference>
<dbReference type="InterPro" id="IPR003709">
    <property type="entry name" value="VanY-like_core_dom"/>
</dbReference>
<evidence type="ECO:0000313" key="3">
    <source>
        <dbReference type="EMBL" id="MFD1221846.1"/>
    </source>
</evidence>
<dbReference type="RefSeq" id="WP_345586057.1">
    <property type="nucleotide sequence ID" value="NZ_BAABJG010000003.1"/>
</dbReference>